<dbReference type="EMBL" id="JASBWS010000006">
    <property type="protein sequence ID" value="KAJ9115192.1"/>
    <property type="molecule type" value="Genomic_DNA"/>
</dbReference>
<name>A0ACC2WU75_9TREE</name>
<evidence type="ECO:0000313" key="2">
    <source>
        <dbReference type="Proteomes" id="UP001230649"/>
    </source>
</evidence>
<organism evidence="1 2">
    <name type="scientific">Naganishia adeliensis</name>
    <dbReference type="NCBI Taxonomy" id="92952"/>
    <lineage>
        <taxon>Eukaryota</taxon>
        <taxon>Fungi</taxon>
        <taxon>Dikarya</taxon>
        <taxon>Basidiomycota</taxon>
        <taxon>Agaricomycotina</taxon>
        <taxon>Tremellomycetes</taxon>
        <taxon>Filobasidiales</taxon>
        <taxon>Filobasidiaceae</taxon>
        <taxon>Naganishia</taxon>
    </lineage>
</organism>
<dbReference type="Proteomes" id="UP001230649">
    <property type="component" value="Unassembled WGS sequence"/>
</dbReference>
<proteinExistence type="predicted"/>
<reference evidence="1" key="1">
    <citation type="submission" date="2023-04" db="EMBL/GenBank/DDBJ databases">
        <title>Draft Genome sequencing of Naganishia species isolated from polar environments using Oxford Nanopore Technology.</title>
        <authorList>
            <person name="Leo P."/>
            <person name="Venkateswaran K."/>
        </authorList>
    </citation>
    <scope>NUCLEOTIDE SEQUENCE</scope>
    <source>
        <strain evidence="1">MNA-CCFEE 5262</strain>
    </source>
</reference>
<accession>A0ACC2WU75</accession>
<sequence>MLNSASMARPWAAVSPIDALVERATDPMLEEPNFAVNLELAEYVNSKKANTPREAALATVRAINSRNPHTALLAIQLLKTLVKECGYPFHLQIATKEFLNELVRRFPERPPMVLGPVMGKILELIHEWKNTICVTSKYKDDLVHIRDMHRLLSYKGYRFRSFDAVRAMQGTDITENLKSPEELEEEDRAAKSAKLQELIRRGTPRDLAQAQELMKELSGAEPEKQPDYASQTKTELEKVQQKAILLNDMLNNIAQDEQVGVEGDAYEQVSSVLKAARPKIQKWIGDAGEDNADLMDRLLLMNDLINNVLDRYEACKKGDWAKAAEIDATLNPQNKPPDLISFDAFADDSDLNALSHETAAPATTSAPGTALTSSIGLPLDLFSSPAPQIFSAPQQPQQGSSKPRQDPMAFFNAPQTSQPSLQQLQPQGSHQTSSMFGTFASASGNSVSGSSTPSSNPGFGAGISLPITPAVAPPQTNAAQSTNTSNSQGKARDPFADLANW</sequence>
<comment type="caution">
    <text evidence="1">The sequence shown here is derived from an EMBL/GenBank/DDBJ whole genome shotgun (WGS) entry which is preliminary data.</text>
</comment>
<keyword evidence="2" id="KW-1185">Reference proteome</keyword>
<protein>
    <submittedName>
        <fullName evidence="1">Uncharacterized protein</fullName>
    </submittedName>
</protein>
<evidence type="ECO:0000313" key="1">
    <source>
        <dbReference type="EMBL" id="KAJ9115192.1"/>
    </source>
</evidence>
<gene>
    <name evidence="1" type="ORF">QFC20_001059</name>
</gene>